<dbReference type="EMBL" id="ADNX01000038">
    <property type="protein sequence ID" value="EFH07471.1"/>
    <property type="molecule type" value="Genomic_DNA"/>
</dbReference>
<reference evidence="2 3" key="1">
    <citation type="submission" date="2010-05" db="EMBL/GenBank/DDBJ databases">
        <authorList>
            <person name="Qin X."/>
            <person name="Bachman B."/>
            <person name="Battles P."/>
            <person name="Bell A."/>
            <person name="Bess C."/>
            <person name="Bickham C."/>
            <person name="Chaboub L."/>
            <person name="Chen D."/>
            <person name="Coyle M."/>
            <person name="Deiros D.R."/>
            <person name="Dinh H."/>
            <person name="Forbes L."/>
            <person name="Fowler G."/>
            <person name="Francisco L."/>
            <person name="Fu Q."/>
            <person name="Gubbala S."/>
            <person name="Hale W."/>
            <person name="Han Y."/>
            <person name="Hemphill L."/>
            <person name="Highlander S.K."/>
            <person name="Hirani K."/>
            <person name="Hogues M."/>
            <person name="Jackson L."/>
            <person name="Jakkamsetti A."/>
            <person name="Javaid M."/>
            <person name="Jiang H."/>
            <person name="Korchina V."/>
            <person name="Kovar C."/>
            <person name="Lara F."/>
            <person name="Lee S."/>
            <person name="Mata R."/>
            <person name="Mathew T."/>
            <person name="Moen C."/>
            <person name="Morales K."/>
            <person name="Munidasa M."/>
            <person name="Nazareth L."/>
            <person name="Ngo R."/>
            <person name="Nguyen L."/>
            <person name="Okwuonu G."/>
            <person name="Ongeri F."/>
            <person name="Patil S."/>
            <person name="Petrosino J."/>
            <person name="Pham C."/>
            <person name="Pham P."/>
            <person name="Pu L.-L."/>
            <person name="Puazo M."/>
            <person name="Raj R."/>
            <person name="Reid J."/>
            <person name="Rouhana J."/>
            <person name="Saada N."/>
            <person name="Shang Y."/>
            <person name="Simmons D."/>
            <person name="Thornton R."/>
            <person name="Warren J."/>
            <person name="Weissenberger G."/>
            <person name="Zhang J."/>
            <person name="Zhang L."/>
            <person name="Zhou C."/>
            <person name="Zhu D."/>
            <person name="Muzny D."/>
            <person name="Worley K."/>
            <person name="Gibbs R."/>
        </authorList>
    </citation>
    <scope>NUCLEOTIDE SEQUENCE [LARGE SCALE GENOMIC DNA]</scope>
    <source>
        <strain evidence="2 3">NAP08</strain>
    </source>
</reference>
<dbReference type="AlphaFoldDB" id="D5Q3S2"/>
<protein>
    <recommendedName>
        <fullName evidence="4">CAAX amino terminal protease family protein</fullName>
    </recommendedName>
</protein>
<accession>D5Q3S2</accession>
<feature type="transmembrane region" description="Helical" evidence="1">
    <location>
        <begin position="7"/>
        <end position="31"/>
    </location>
</feature>
<organism evidence="2 3">
    <name type="scientific">Clostridioides difficile NAP08</name>
    <dbReference type="NCBI Taxonomy" id="525259"/>
    <lineage>
        <taxon>Bacteria</taxon>
        <taxon>Bacillati</taxon>
        <taxon>Bacillota</taxon>
        <taxon>Clostridia</taxon>
        <taxon>Peptostreptococcales</taxon>
        <taxon>Peptostreptococcaceae</taxon>
        <taxon>Clostridioides</taxon>
    </lineage>
</organism>
<feature type="transmembrane region" description="Helical" evidence="1">
    <location>
        <begin position="43"/>
        <end position="66"/>
    </location>
</feature>
<evidence type="ECO:0000313" key="2">
    <source>
        <dbReference type="EMBL" id="EFH07471.1"/>
    </source>
</evidence>
<dbReference type="Proteomes" id="UP000003227">
    <property type="component" value="Unassembled WGS sequence"/>
</dbReference>
<keyword evidence="1" id="KW-0472">Membrane</keyword>
<dbReference type="HOGENOM" id="CLU_2651250_0_0_9"/>
<comment type="caution">
    <text evidence="2">The sequence shown here is derived from an EMBL/GenBank/DDBJ whole genome shotgun (WGS) entry which is preliminary data.</text>
</comment>
<gene>
    <name evidence="2" type="ORF">HMPREF0220_1554</name>
</gene>
<keyword evidence="1" id="KW-0812">Transmembrane</keyword>
<name>D5Q3S2_CLODI</name>
<evidence type="ECO:0008006" key="4">
    <source>
        <dbReference type="Google" id="ProtNLM"/>
    </source>
</evidence>
<keyword evidence="1" id="KW-1133">Transmembrane helix</keyword>
<proteinExistence type="predicted"/>
<evidence type="ECO:0000313" key="3">
    <source>
        <dbReference type="Proteomes" id="UP000003227"/>
    </source>
</evidence>
<evidence type="ECO:0000256" key="1">
    <source>
        <dbReference type="SAM" id="Phobius"/>
    </source>
</evidence>
<sequence length="76" mass="8975">MIYGIGLYIFLGYVYIKAKNILFCSIIHNLVNSLDIICNFSKITLSYYIILEILIFISLFFLHLLFTKKYKTNIKI</sequence>